<reference evidence="11 12" key="1">
    <citation type="submission" date="2020-02" db="EMBL/GenBank/DDBJ databases">
        <title>Whole genome PO2S7.</title>
        <authorList>
            <person name="Singha K.M."/>
        </authorList>
    </citation>
    <scope>NUCLEOTIDE SEQUENCE [LARGE SCALE GENOMIC DNA]</scope>
    <source>
        <strain evidence="11 12">PO2S7</strain>
    </source>
</reference>
<evidence type="ECO:0000256" key="7">
    <source>
        <dbReference type="RuleBase" id="RU003918"/>
    </source>
</evidence>
<evidence type="ECO:0000256" key="1">
    <source>
        <dbReference type="ARBA" id="ARBA00004418"/>
    </source>
</evidence>
<dbReference type="GO" id="GO:0030288">
    <property type="term" value="C:outer membrane-bounded periplasmic space"/>
    <property type="evidence" value="ECO:0007669"/>
    <property type="project" value="InterPro"/>
</dbReference>
<dbReference type="InterPro" id="IPR016148">
    <property type="entry name" value="Pili_assmbl_chaperone_C"/>
</dbReference>
<dbReference type="InterPro" id="IPR050643">
    <property type="entry name" value="Periplasmic_pilus_chap"/>
</dbReference>
<dbReference type="Pfam" id="PF02753">
    <property type="entry name" value="PapD_C"/>
    <property type="match status" value="1"/>
</dbReference>
<evidence type="ECO:0000259" key="10">
    <source>
        <dbReference type="Pfam" id="PF02753"/>
    </source>
</evidence>
<dbReference type="FunFam" id="2.60.40.10:FF:000458">
    <property type="entry name" value="Molecular chaperone FimC"/>
    <property type="match status" value="1"/>
</dbReference>
<dbReference type="EMBL" id="CP050321">
    <property type="protein sequence ID" value="QIR29612.1"/>
    <property type="molecule type" value="Genomic_DNA"/>
</dbReference>
<organism evidence="11 12">
    <name type="scientific">Kluyvera genomosp. 3</name>
    <dbReference type="NCBI Taxonomy" id="2774055"/>
    <lineage>
        <taxon>Bacteria</taxon>
        <taxon>Pseudomonadati</taxon>
        <taxon>Pseudomonadota</taxon>
        <taxon>Gammaproteobacteria</taxon>
        <taxon>Enterobacterales</taxon>
        <taxon>Enterobacteriaceae</taxon>
        <taxon>Kluyvera</taxon>
    </lineage>
</organism>
<dbReference type="PRINTS" id="PR00969">
    <property type="entry name" value="CHAPERONPILI"/>
</dbReference>
<proteinExistence type="inferred from homology"/>
<dbReference type="KEGG" id="kgn:GY169_08125"/>
<evidence type="ECO:0000256" key="5">
    <source>
        <dbReference type="ARBA" id="ARBA00022764"/>
    </source>
</evidence>
<feature type="domain" description="Pili assembly chaperone N-terminal" evidence="9">
    <location>
        <begin position="19"/>
        <end position="141"/>
    </location>
</feature>
<dbReference type="Gene3D" id="2.60.40.10">
    <property type="entry name" value="Immunoglobulins"/>
    <property type="match status" value="2"/>
</dbReference>
<feature type="chain" id="PRO_5026075041" evidence="8">
    <location>
        <begin position="19"/>
        <end position="227"/>
    </location>
</feature>
<feature type="domain" description="Pili assembly chaperone C-terminal" evidence="10">
    <location>
        <begin position="163"/>
        <end position="219"/>
    </location>
</feature>
<keyword evidence="3" id="KW-1029">Fimbrium biogenesis</keyword>
<keyword evidence="12" id="KW-1185">Reference proteome</keyword>
<dbReference type="Proteomes" id="UP000503580">
    <property type="component" value="Chromosome"/>
</dbReference>
<dbReference type="PANTHER" id="PTHR30251">
    <property type="entry name" value="PILUS ASSEMBLY CHAPERONE"/>
    <property type="match status" value="1"/>
</dbReference>
<comment type="subcellular location">
    <subcellularLocation>
        <location evidence="1 7">Periplasm</location>
    </subcellularLocation>
</comment>
<keyword evidence="5" id="KW-0574">Periplasm</keyword>
<dbReference type="SUPFAM" id="SSF49354">
    <property type="entry name" value="PapD-like"/>
    <property type="match status" value="1"/>
</dbReference>
<dbReference type="InterPro" id="IPR001829">
    <property type="entry name" value="Pili_assmbl_chaperone_bac"/>
</dbReference>
<feature type="signal peptide" evidence="8">
    <location>
        <begin position="1"/>
        <end position="18"/>
    </location>
</feature>
<accession>A0A6G9RRZ5</accession>
<name>A0A6G9RRZ5_9ENTR</name>
<dbReference type="InterPro" id="IPR018046">
    <property type="entry name" value="Pili_assmbl_chaperone_CS"/>
</dbReference>
<dbReference type="InterPro" id="IPR013783">
    <property type="entry name" value="Ig-like_fold"/>
</dbReference>
<dbReference type="InterPro" id="IPR008962">
    <property type="entry name" value="PapD-like_sf"/>
</dbReference>
<comment type="similarity">
    <text evidence="2 7">Belongs to the periplasmic pilus chaperone family.</text>
</comment>
<dbReference type="AlphaFoldDB" id="A0A6G9RRZ5"/>
<evidence type="ECO:0000256" key="3">
    <source>
        <dbReference type="ARBA" id="ARBA00022558"/>
    </source>
</evidence>
<protein>
    <submittedName>
        <fullName evidence="11">Fimbria/pilus periplasmic chaperone</fullName>
    </submittedName>
</protein>
<evidence type="ECO:0000313" key="11">
    <source>
        <dbReference type="EMBL" id="QIR29612.1"/>
    </source>
</evidence>
<evidence type="ECO:0000256" key="2">
    <source>
        <dbReference type="ARBA" id="ARBA00007399"/>
    </source>
</evidence>
<dbReference type="InterPro" id="IPR016147">
    <property type="entry name" value="Pili_assmbl_chaperone_N"/>
</dbReference>
<dbReference type="RefSeq" id="WP_163447478.1">
    <property type="nucleotide sequence ID" value="NZ_CP050321.1"/>
</dbReference>
<keyword evidence="4 8" id="KW-0732">Signal</keyword>
<keyword evidence="6 7" id="KW-0143">Chaperone</keyword>
<dbReference type="InterPro" id="IPR036316">
    <property type="entry name" value="Pili_assmbl_chap_C_dom_sf"/>
</dbReference>
<dbReference type="SUPFAM" id="SSF49584">
    <property type="entry name" value="Periplasmic chaperone C-domain"/>
    <property type="match status" value="1"/>
</dbReference>
<dbReference type="GO" id="GO:0071555">
    <property type="term" value="P:cell wall organization"/>
    <property type="evidence" value="ECO:0007669"/>
    <property type="project" value="InterPro"/>
</dbReference>
<evidence type="ECO:0000313" key="12">
    <source>
        <dbReference type="Proteomes" id="UP000503580"/>
    </source>
</evidence>
<evidence type="ECO:0000256" key="8">
    <source>
        <dbReference type="SAM" id="SignalP"/>
    </source>
</evidence>
<evidence type="ECO:0000256" key="4">
    <source>
        <dbReference type="ARBA" id="ARBA00022729"/>
    </source>
</evidence>
<dbReference type="PANTHER" id="PTHR30251:SF10">
    <property type="entry name" value="FIMBRIAL CHAPERONE YEHC-RELATED"/>
    <property type="match status" value="1"/>
</dbReference>
<sequence length="227" mass="25323">MQKIIALTLAVISLSAQAGVVLYGTRVIYPAEKRDIVVQVMNQGERSSLVQSWIDDGDTSRSPENIDVPFLLTPPVVKVAGNSGQQIKIKKMPNTLAQDRESLFFLNVLSIPPNDAQNSSKNVIKFALQNRIKLFWRPTGIAPVSRASFRQISLSYTGREMVIKNDNANWITLTDIKVNDVKVNGETVMLPPRAYQTITLKNNNAPQYSLTIIDDHGNYISDRINVK</sequence>
<dbReference type="PROSITE" id="PS00635">
    <property type="entry name" value="PILI_CHAPERONE"/>
    <property type="match status" value="1"/>
</dbReference>
<gene>
    <name evidence="11" type="ORF">GY169_08125</name>
</gene>
<evidence type="ECO:0000259" key="9">
    <source>
        <dbReference type="Pfam" id="PF00345"/>
    </source>
</evidence>
<dbReference type="Pfam" id="PF00345">
    <property type="entry name" value="PapD_N"/>
    <property type="match status" value="1"/>
</dbReference>
<evidence type="ECO:0000256" key="6">
    <source>
        <dbReference type="ARBA" id="ARBA00023186"/>
    </source>
</evidence>